<organism evidence="1 2">
    <name type="scientific">Trichophyton rubrum (strain ATCC MYA-4607 / CBS 118892)</name>
    <name type="common">Athlete's foot fungus</name>
    <dbReference type="NCBI Taxonomy" id="559305"/>
    <lineage>
        <taxon>Eukaryota</taxon>
        <taxon>Fungi</taxon>
        <taxon>Dikarya</taxon>
        <taxon>Ascomycota</taxon>
        <taxon>Pezizomycotina</taxon>
        <taxon>Eurotiomycetes</taxon>
        <taxon>Eurotiomycetidae</taxon>
        <taxon>Onygenales</taxon>
        <taxon>Arthrodermataceae</taxon>
        <taxon>Trichophyton</taxon>
    </lineage>
</organism>
<reference evidence="2" key="1">
    <citation type="journal article" date="2012" name="MBio">
        <title>Comparative genome analysis of Trichophyton rubrum and related dermatophytes reveals candidate genes involved in infection.</title>
        <authorList>
            <person name="Martinez D.A."/>
            <person name="Oliver B.G."/>
            <person name="Graeser Y."/>
            <person name="Goldberg J.M."/>
            <person name="Li W."/>
            <person name="Martinez-Rossi N.M."/>
            <person name="Monod M."/>
            <person name="Shelest E."/>
            <person name="Barton R.C."/>
            <person name="Birch E."/>
            <person name="Brakhage A.A."/>
            <person name="Chen Z."/>
            <person name="Gurr S.J."/>
            <person name="Heiman D."/>
            <person name="Heitman J."/>
            <person name="Kosti I."/>
            <person name="Rossi A."/>
            <person name="Saif S."/>
            <person name="Samalova M."/>
            <person name="Saunders C.W."/>
            <person name="Shea T."/>
            <person name="Summerbell R.C."/>
            <person name="Xu J."/>
            <person name="Young S."/>
            <person name="Zeng Q."/>
            <person name="Birren B.W."/>
            <person name="Cuomo C.A."/>
            <person name="White T.C."/>
        </authorList>
    </citation>
    <scope>NUCLEOTIDE SEQUENCE [LARGE SCALE GENOMIC DNA]</scope>
    <source>
        <strain evidence="2">ATCC MYA-4607 / CBS 118892</strain>
    </source>
</reference>
<dbReference type="VEuPathDB" id="FungiDB:TERG_01160"/>
<name>F2SFC0_TRIRC</name>
<dbReference type="OrthoDB" id="289038at2759"/>
<keyword evidence="2" id="KW-1185">Reference proteome</keyword>
<dbReference type="STRING" id="559305.F2SFC0"/>
<dbReference type="HOGENOM" id="CLU_1950339_0_0_1"/>
<gene>
    <name evidence="1" type="ORF">TERG_01160</name>
</gene>
<accession>F2SFC0</accession>
<evidence type="ECO:0000313" key="2">
    <source>
        <dbReference type="Proteomes" id="UP000008864"/>
    </source>
</evidence>
<dbReference type="AlphaFoldDB" id="F2SFC0"/>
<dbReference type="EMBL" id="GG700648">
    <property type="protein sequence ID" value="EGD84887.2"/>
    <property type="molecule type" value="Genomic_DNA"/>
</dbReference>
<sequence length="129" mass="14477">MATLSTPLYEPAYGCGTCSFLHMNLKACILTFFRTEHLKDIFEKDTDAATRLAENYTKLSGKGPWNLSQIRLDASKQSSSGPKFSLKPQYQCLHCSVVGVKAARCEHSSQTGHIFCKMPLHEYTREINV</sequence>
<protein>
    <submittedName>
        <fullName evidence="1">Uncharacterized protein</fullName>
    </submittedName>
</protein>
<evidence type="ECO:0000313" key="1">
    <source>
        <dbReference type="EMBL" id="EGD84887.2"/>
    </source>
</evidence>
<dbReference type="InParanoid" id="F2SFC0"/>
<dbReference type="RefSeq" id="XP_047603680.1">
    <property type="nucleotide sequence ID" value="XM_047747716.1"/>
</dbReference>
<dbReference type="Proteomes" id="UP000008864">
    <property type="component" value="Unassembled WGS sequence"/>
</dbReference>
<proteinExistence type="predicted"/>
<dbReference type="GeneID" id="10374082"/>